<dbReference type="InterPro" id="IPR041664">
    <property type="entry name" value="AAA_16"/>
</dbReference>
<dbReference type="GO" id="GO:0043531">
    <property type="term" value="F:ADP binding"/>
    <property type="evidence" value="ECO:0007669"/>
    <property type="project" value="InterPro"/>
</dbReference>
<dbReference type="OrthoDB" id="5521887at2"/>
<dbReference type="InterPro" id="IPR019734">
    <property type="entry name" value="TPR_rpt"/>
</dbReference>
<accession>A0A1M7RP06</accession>
<dbReference type="Proteomes" id="UP000184440">
    <property type="component" value="Unassembled WGS sequence"/>
</dbReference>
<reference evidence="4 5" key="1">
    <citation type="submission" date="2016-11" db="EMBL/GenBank/DDBJ databases">
        <authorList>
            <person name="Jaros S."/>
            <person name="Januszkiewicz K."/>
            <person name="Wedrychowicz H."/>
        </authorList>
    </citation>
    <scope>NUCLEOTIDE SEQUENCE [LARGE SCALE GENOMIC DNA]</scope>
    <source>
        <strain evidence="4 5">DSM 46144</strain>
    </source>
</reference>
<sequence>MGERRLRHSVRTRILCAPHDRDVGELHVRRAFVLVALAMASAVTSVLLAVAVNVATGGELPGRLAPLEPYAWPAVAVAALITALLALWQQRPVAEPEPAPPPPAVVPPRNRPAELPAQPALFTGRAEELDRILAAVDEGAPVIAVSGPAGVGKSALALHVAHRIADRYPDGALFVRLRGAGAEPADPGDVLSRLLRSLPDAPGADEGELRGDTETLAARFRTRVADRRFLIVLDDAGSSAQVRPLLPGTPGSLVLVTSRPVLAELAAATLIRLGVFSVAEARDLLARVAGSDRVKADPEATEAVLRACGNLPLAVGIAGSRLRARPSWSMATLAERLADEGRRLDELSNGPDAVRASVGATYTELDAYHQRVYRRLGAHPGTDFDAAAAAALCDVLGGGAVPALDRLVERQLVEVVASDRYRLHDLLRLFAVEQLGGAGGPEGRAALRRLAYHYAANAAGFARLAPLSSEPGYDQRHAFVDGERENIVATVTAAVAVAGDDAELLEAAWRLAVAVEPDFAHYPFHADGRRLWTAGLAAATATGQPDRIAHAEYAMARAAQYSGDIRLGLAHARRSLEWWERTSDLPSTAAAHRRLASALHGAGRLAEAEDHYGQTLRLCREATPEAWPAGEAAGLRASALRGLGSLQLARGDVDAAVRTLQRAVDARRDAGDTAGLARARTSLARAHRKAGRTEVARELVAPQLPVFRRLGDAMWEVTALRELGRLELTDGRLEEAAGWLESAKAVAERTRNHTGAGITLAALAEVDLAAGRPAVAADRFREAVAGFRAVDAHVREGLVLLRLAVVLAHQGEDAEADAAVARAQELLADTDLAEAEELLERVRELRGATRSDLGG</sequence>
<name>A0A1M7RP06_9ACTN</name>
<keyword evidence="1" id="KW-0802">TPR repeat</keyword>
<dbReference type="EMBL" id="FRCS01000028">
    <property type="protein sequence ID" value="SHN47836.1"/>
    <property type="molecule type" value="Genomic_DNA"/>
</dbReference>
<dbReference type="InterPro" id="IPR011990">
    <property type="entry name" value="TPR-like_helical_dom_sf"/>
</dbReference>
<keyword evidence="2" id="KW-0812">Transmembrane</keyword>
<dbReference type="PROSITE" id="PS50005">
    <property type="entry name" value="TPR"/>
    <property type="match status" value="1"/>
</dbReference>
<dbReference type="Gene3D" id="3.40.50.300">
    <property type="entry name" value="P-loop containing nucleotide triphosphate hydrolases"/>
    <property type="match status" value="1"/>
</dbReference>
<dbReference type="Pfam" id="PF13424">
    <property type="entry name" value="TPR_12"/>
    <property type="match status" value="3"/>
</dbReference>
<dbReference type="PANTHER" id="PTHR47691">
    <property type="entry name" value="REGULATOR-RELATED"/>
    <property type="match status" value="1"/>
</dbReference>
<dbReference type="SUPFAM" id="SSF48452">
    <property type="entry name" value="TPR-like"/>
    <property type="match status" value="2"/>
</dbReference>
<organism evidence="4 5">
    <name type="scientific">Cryptosporangium aurantiacum</name>
    <dbReference type="NCBI Taxonomy" id="134849"/>
    <lineage>
        <taxon>Bacteria</taxon>
        <taxon>Bacillati</taxon>
        <taxon>Actinomycetota</taxon>
        <taxon>Actinomycetes</taxon>
        <taxon>Cryptosporangiales</taxon>
        <taxon>Cryptosporangiaceae</taxon>
        <taxon>Cryptosporangium</taxon>
    </lineage>
</organism>
<dbReference type="InterPro" id="IPR027417">
    <property type="entry name" value="P-loop_NTPase"/>
</dbReference>
<dbReference type="SUPFAM" id="SSF52540">
    <property type="entry name" value="P-loop containing nucleoside triphosphate hydrolases"/>
    <property type="match status" value="1"/>
</dbReference>
<evidence type="ECO:0000259" key="3">
    <source>
        <dbReference type="SMART" id="SM00382"/>
    </source>
</evidence>
<dbReference type="SMART" id="SM00382">
    <property type="entry name" value="AAA"/>
    <property type="match status" value="1"/>
</dbReference>
<protein>
    <submittedName>
        <fullName evidence="4">ATP-, maltotriose-and DNA-dependent transcriptional regulator MalT</fullName>
    </submittedName>
</protein>
<dbReference type="PANTHER" id="PTHR47691:SF3">
    <property type="entry name" value="HTH-TYPE TRANSCRIPTIONAL REGULATOR RV0890C-RELATED"/>
    <property type="match status" value="1"/>
</dbReference>
<keyword evidence="5" id="KW-1185">Reference proteome</keyword>
<feature type="transmembrane region" description="Helical" evidence="2">
    <location>
        <begin position="31"/>
        <end position="50"/>
    </location>
</feature>
<dbReference type="Pfam" id="PF13191">
    <property type="entry name" value="AAA_16"/>
    <property type="match status" value="1"/>
</dbReference>
<dbReference type="SMART" id="SM00028">
    <property type="entry name" value="TPR"/>
    <property type="match status" value="4"/>
</dbReference>
<dbReference type="Gene3D" id="1.25.40.10">
    <property type="entry name" value="Tetratricopeptide repeat domain"/>
    <property type="match status" value="2"/>
</dbReference>
<evidence type="ECO:0000313" key="5">
    <source>
        <dbReference type="Proteomes" id="UP000184440"/>
    </source>
</evidence>
<feature type="domain" description="AAA+ ATPase" evidence="3">
    <location>
        <begin position="139"/>
        <end position="277"/>
    </location>
</feature>
<dbReference type="InterPro" id="IPR003593">
    <property type="entry name" value="AAA+_ATPase"/>
</dbReference>
<dbReference type="PRINTS" id="PR00364">
    <property type="entry name" value="DISEASERSIST"/>
</dbReference>
<feature type="repeat" description="TPR" evidence="1">
    <location>
        <begin position="637"/>
        <end position="670"/>
    </location>
</feature>
<keyword evidence="2" id="KW-1133">Transmembrane helix</keyword>
<dbReference type="AlphaFoldDB" id="A0A1M7RP06"/>
<proteinExistence type="predicted"/>
<evidence type="ECO:0000256" key="2">
    <source>
        <dbReference type="SAM" id="Phobius"/>
    </source>
</evidence>
<keyword evidence="2" id="KW-0472">Membrane</keyword>
<evidence type="ECO:0000256" key="1">
    <source>
        <dbReference type="PROSITE-ProRule" id="PRU00339"/>
    </source>
</evidence>
<dbReference type="STRING" id="134849.SAMN05443668_12866"/>
<evidence type="ECO:0000313" key="4">
    <source>
        <dbReference type="EMBL" id="SHN47836.1"/>
    </source>
</evidence>
<gene>
    <name evidence="4" type="ORF">SAMN05443668_12866</name>
</gene>